<evidence type="ECO:0000256" key="2">
    <source>
        <dbReference type="ARBA" id="ARBA00022475"/>
    </source>
</evidence>
<evidence type="ECO:0000256" key="4">
    <source>
        <dbReference type="ARBA" id="ARBA00022989"/>
    </source>
</evidence>
<comment type="subcellular location">
    <subcellularLocation>
        <location evidence="1">Cell membrane</location>
        <topology evidence="1">Multi-pass membrane protein</topology>
    </subcellularLocation>
</comment>
<sequence>MLRPLSFLKKLHHAFRNNFIIKSFLKAPKVLYYNEASKEACILSYYGLFSCIPILVFFLRLSQYLFISLDWKEWLLLHYPDYETPILAIFEAAYSTTSSIVVVLVSSFFVFCWAGILMLQSLEDGLNKIFCPGITQASLKRLISYLIITLISPMIFIIVCGSWIYITQIMPISYPKLFSFSHAMACIYVISRILPYALLYGGLFCCYAFLPRVPTQKSSSLLAAAIAGSAWVISQKIFFCLQLYIFNYSFTYGALVALPSFLLLLYLYSIIYLFGGALSFLFQNKGFITLIPKEEIFPNSYFKFILCLYFLTLITEHFDHSLPPPSSSYLAKRAKASIGEASQCLDILEKEGMILKHKDGYKPSHNISNLHIDAIFVLLTKSPSFANICSSSLMPIQENLAHILAEIKKSSHNLSLSEIAKKVNS</sequence>
<dbReference type="KEGG" id="cmg:NC81_02025"/>
<evidence type="ECO:0000313" key="8">
    <source>
        <dbReference type="Proteomes" id="UP000260363"/>
    </source>
</evidence>
<feature type="transmembrane region" description="Helical" evidence="6">
    <location>
        <begin position="45"/>
        <end position="67"/>
    </location>
</feature>
<dbReference type="PANTHER" id="PTHR30213">
    <property type="entry name" value="INNER MEMBRANE PROTEIN YHJD"/>
    <property type="match status" value="1"/>
</dbReference>
<evidence type="ECO:0000313" key="7">
    <source>
        <dbReference type="EMBL" id="AJR10486.1"/>
    </source>
</evidence>
<dbReference type="KEGG" id="cmm:NC80_02010"/>
<evidence type="ECO:0000256" key="6">
    <source>
        <dbReference type="SAM" id="Phobius"/>
    </source>
</evidence>
<dbReference type="KEGG" id="cmx:DNC_02030"/>
<accession>A0A069ZS23</accession>
<proteinExistence type="predicted"/>
<dbReference type="InterPro" id="IPR017039">
    <property type="entry name" value="Virul_fac_BrkB"/>
</dbReference>
<evidence type="ECO:0000256" key="1">
    <source>
        <dbReference type="ARBA" id="ARBA00004651"/>
    </source>
</evidence>
<dbReference type="Pfam" id="PF03631">
    <property type="entry name" value="Virul_fac_BrkB"/>
    <property type="match status" value="1"/>
</dbReference>
<dbReference type="STRING" id="83560.NC80_02010"/>
<feature type="transmembrane region" description="Helical" evidence="6">
    <location>
        <begin position="252"/>
        <end position="281"/>
    </location>
</feature>
<keyword evidence="2" id="KW-1003">Cell membrane</keyword>
<reference evidence="7 8" key="1">
    <citation type="submission" date="2014-02" db="EMBL/GenBank/DDBJ databases">
        <authorList>
            <person name="Chen C."/>
            <person name="Conrad T.A."/>
            <person name="Zhou Z."/>
            <person name="Lai Z."/>
            <person name="Zhong G."/>
        </authorList>
    </citation>
    <scope>NUCLEOTIDE SEQUENCE [LARGE SCALE GENOMIC DNA]</scope>
    <source>
        <strain evidence="7 8">Nigg3-28</strain>
    </source>
</reference>
<dbReference type="AlphaFoldDB" id="A0A069ZS23"/>
<dbReference type="EMBL" id="CP007217">
    <property type="protein sequence ID" value="AJR10486.1"/>
    <property type="molecule type" value="Genomic_DNA"/>
</dbReference>
<keyword evidence="5 6" id="KW-0472">Membrane</keyword>
<gene>
    <name evidence="7" type="ORF">BD36_02155</name>
</gene>
<protein>
    <submittedName>
        <fullName evidence="7">Ribonuclease BN</fullName>
    </submittedName>
</protein>
<dbReference type="Proteomes" id="UP000260363">
    <property type="component" value="Chromosome"/>
</dbReference>
<feature type="transmembrane region" description="Helical" evidence="6">
    <location>
        <begin position="186"/>
        <end position="210"/>
    </location>
</feature>
<feature type="transmembrane region" description="Helical" evidence="6">
    <location>
        <begin position="222"/>
        <end position="246"/>
    </location>
</feature>
<organism evidence="7 8">
    <name type="scientific">Chlamydia muridarum</name>
    <dbReference type="NCBI Taxonomy" id="83560"/>
    <lineage>
        <taxon>Bacteria</taxon>
        <taxon>Pseudomonadati</taxon>
        <taxon>Chlamydiota</taxon>
        <taxon>Chlamydiia</taxon>
        <taxon>Chlamydiales</taxon>
        <taxon>Chlamydiaceae</taxon>
        <taxon>Chlamydia/Chlamydophila group</taxon>
        <taxon>Chlamydia</taxon>
    </lineage>
</organism>
<keyword evidence="3 6" id="KW-0812">Transmembrane</keyword>
<name>A0A069ZS23_CHLMR</name>
<feature type="transmembrane region" description="Helical" evidence="6">
    <location>
        <begin position="100"/>
        <end position="122"/>
    </location>
</feature>
<dbReference type="PATRIC" id="fig|83560.10.peg.414"/>
<dbReference type="RefSeq" id="WP_010230389.1">
    <property type="nucleotide sequence ID" value="NZ_CP007217.1"/>
</dbReference>
<dbReference type="PANTHER" id="PTHR30213:SF0">
    <property type="entry name" value="UPF0761 MEMBRANE PROTEIN YIHY"/>
    <property type="match status" value="1"/>
</dbReference>
<keyword evidence="4 6" id="KW-1133">Transmembrane helix</keyword>
<dbReference type="OMA" id="QRVLIYW"/>
<dbReference type="GeneID" id="1245760"/>
<dbReference type="GO" id="GO:0005886">
    <property type="term" value="C:plasma membrane"/>
    <property type="evidence" value="ECO:0007669"/>
    <property type="project" value="UniProtKB-SubCell"/>
</dbReference>
<evidence type="ECO:0000256" key="5">
    <source>
        <dbReference type="ARBA" id="ARBA00023136"/>
    </source>
</evidence>
<evidence type="ECO:0000256" key="3">
    <source>
        <dbReference type="ARBA" id="ARBA00022692"/>
    </source>
</evidence>
<feature type="transmembrane region" description="Helical" evidence="6">
    <location>
        <begin position="142"/>
        <end position="166"/>
    </location>
</feature>